<dbReference type="RefSeq" id="WP_120016149.1">
    <property type="nucleotide sequence ID" value="NZ_QZWZ01000016.1"/>
</dbReference>
<keyword evidence="3" id="KW-1185">Reference proteome</keyword>
<feature type="compositionally biased region" description="Basic and acidic residues" evidence="1">
    <location>
        <begin position="1"/>
        <end position="24"/>
    </location>
</feature>
<organism evidence="2 3">
    <name type="scientific">Mesorhizobium waimense</name>
    <dbReference type="NCBI Taxonomy" id="1300307"/>
    <lineage>
        <taxon>Bacteria</taxon>
        <taxon>Pseudomonadati</taxon>
        <taxon>Pseudomonadota</taxon>
        <taxon>Alphaproteobacteria</taxon>
        <taxon>Hyphomicrobiales</taxon>
        <taxon>Phyllobacteriaceae</taxon>
        <taxon>Mesorhizobium</taxon>
    </lineage>
</organism>
<dbReference type="AlphaFoldDB" id="A0A3A5KSD7"/>
<feature type="region of interest" description="Disordered" evidence="1">
    <location>
        <begin position="1"/>
        <end position="35"/>
    </location>
</feature>
<gene>
    <name evidence="2" type="ORF">D3227_20600</name>
</gene>
<name>A0A3A5KSD7_9HYPH</name>
<reference evidence="2 3" key="1">
    <citation type="submission" date="2018-09" db="EMBL/GenBank/DDBJ databases">
        <title>Mesorhizobium carmichaelinearum sp. nov. isolated from Carmichaelinea spp. root nodules in New Zealand.</title>
        <authorList>
            <person name="De Meyer S.E."/>
        </authorList>
    </citation>
    <scope>NUCLEOTIDE SEQUENCE [LARGE SCALE GENOMIC DNA]</scope>
    <source>
        <strain evidence="2 3">ICMP19557</strain>
    </source>
</reference>
<protein>
    <submittedName>
        <fullName evidence="2">Uncharacterized protein</fullName>
    </submittedName>
</protein>
<dbReference type="OrthoDB" id="8382332at2"/>
<accession>A0A3A5KSD7</accession>
<evidence type="ECO:0000256" key="1">
    <source>
        <dbReference type="SAM" id="MobiDB-lite"/>
    </source>
</evidence>
<comment type="caution">
    <text evidence="2">The sequence shown here is derived from an EMBL/GenBank/DDBJ whole genome shotgun (WGS) entry which is preliminary data.</text>
</comment>
<evidence type="ECO:0000313" key="3">
    <source>
        <dbReference type="Proteomes" id="UP000272706"/>
    </source>
</evidence>
<sequence length="64" mass="6956">MTGHPETEDHTTEPSTIERGERFLAETPRSQRGPAIPALRAMGLSPAEACEAVRRHNMAMARAG</sequence>
<evidence type="ECO:0000313" key="2">
    <source>
        <dbReference type="EMBL" id="RJT36117.1"/>
    </source>
</evidence>
<dbReference type="Proteomes" id="UP000272706">
    <property type="component" value="Unassembled WGS sequence"/>
</dbReference>
<dbReference type="EMBL" id="QZWZ01000016">
    <property type="protein sequence ID" value="RJT36117.1"/>
    <property type="molecule type" value="Genomic_DNA"/>
</dbReference>
<proteinExistence type="predicted"/>